<dbReference type="PROSITE" id="PS00211">
    <property type="entry name" value="ABC_TRANSPORTER_1"/>
    <property type="match status" value="1"/>
</dbReference>
<reference evidence="6" key="2">
    <citation type="submission" date="2023-07" db="EMBL/GenBank/DDBJ databases">
        <title>Genome mining of underrepresented organisms for secondary metabolites.</title>
        <authorList>
            <person name="D'Agostino P.M."/>
        </authorList>
    </citation>
    <scope>NUCLEOTIDE SEQUENCE [LARGE SCALE GENOMIC DNA]</scope>
    <source>
        <strain evidence="6">WS4403</strain>
    </source>
</reference>
<dbReference type="InterPro" id="IPR017871">
    <property type="entry name" value="ABC_transporter-like_CS"/>
</dbReference>
<protein>
    <submittedName>
        <fullName evidence="5">Simple sugar transport system ATP-binding protein</fullName>
    </submittedName>
</protein>
<dbReference type="InterPro" id="IPR003593">
    <property type="entry name" value="AAA+_ATPase"/>
</dbReference>
<comment type="similarity">
    <text evidence="1">Belongs to the ABC transporter superfamily. Drug exporter-2 (TC 3.A.1.117) family.</text>
</comment>
<organism evidence="5 6">
    <name type="scientific">Winslowiella toletana</name>
    <dbReference type="NCBI Taxonomy" id="92490"/>
    <lineage>
        <taxon>Bacteria</taxon>
        <taxon>Pseudomonadati</taxon>
        <taxon>Pseudomonadota</taxon>
        <taxon>Gammaproteobacteria</taxon>
        <taxon>Enterobacterales</taxon>
        <taxon>Erwiniaceae</taxon>
        <taxon>Winslowiella</taxon>
    </lineage>
</organism>
<reference evidence="5 6" key="1">
    <citation type="submission" date="2021-03" db="EMBL/GenBank/DDBJ databases">
        <authorList>
            <person name="D'Agostino P."/>
            <person name="Huntemann M."/>
            <person name="Clum A."/>
            <person name="Spunde A."/>
            <person name="Palaniappan K."/>
            <person name="Ritter S."/>
            <person name="Mikhailova N."/>
            <person name="Chen I.-M."/>
            <person name="Stamatis D."/>
            <person name="Reddy T."/>
            <person name="O'Malley R."/>
            <person name="Daum C."/>
            <person name="Shapiro N."/>
            <person name="Ivanova N."/>
            <person name="Kyrpides N."/>
            <person name="Woyke T."/>
        </authorList>
    </citation>
    <scope>NUCLEOTIDE SEQUENCE [LARGE SCALE GENOMIC DNA]</scope>
    <source>
        <strain evidence="5 6">WS4403</strain>
    </source>
</reference>
<name>A0ABS4PBN5_9GAMM</name>
<dbReference type="PROSITE" id="PS50893">
    <property type="entry name" value="ABC_TRANSPORTER_2"/>
    <property type="match status" value="2"/>
</dbReference>
<dbReference type="Gene3D" id="3.40.50.300">
    <property type="entry name" value="P-loop containing nucleotide triphosphate hydrolases"/>
    <property type="match status" value="2"/>
</dbReference>
<dbReference type="CDD" id="cd03216">
    <property type="entry name" value="ABC_Carb_Monos_I"/>
    <property type="match status" value="1"/>
</dbReference>
<dbReference type="SMART" id="SM00382">
    <property type="entry name" value="AAA"/>
    <property type="match status" value="2"/>
</dbReference>
<keyword evidence="3 5" id="KW-0067">ATP-binding</keyword>
<dbReference type="PANTHER" id="PTHR43790">
    <property type="entry name" value="CARBOHYDRATE TRANSPORT ATP-BINDING PROTEIN MG119-RELATED"/>
    <property type="match status" value="1"/>
</dbReference>
<evidence type="ECO:0000259" key="4">
    <source>
        <dbReference type="PROSITE" id="PS50893"/>
    </source>
</evidence>
<keyword evidence="5" id="KW-0813">Transport</keyword>
<feature type="domain" description="ABC transporter" evidence="4">
    <location>
        <begin position="12"/>
        <end position="245"/>
    </location>
</feature>
<evidence type="ECO:0000256" key="2">
    <source>
        <dbReference type="ARBA" id="ARBA00022741"/>
    </source>
</evidence>
<dbReference type="Proteomes" id="UP001195624">
    <property type="component" value="Unassembled WGS sequence"/>
</dbReference>
<dbReference type="CDD" id="cd03215">
    <property type="entry name" value="ABC_Carb_Monos_II"/>
    <property type="match status" value="1"/>
</dbReference>
<evidence type="ECO:0000313" key="5">
    <source>
        <dbReference type="EMBL" id="MBP2170022.1"/>
    </source>
</evidence>
<proteinExistence type="inferred from homology"/>
<evidence type="ECO:0000256" key="3">
    <source>
        <dbReference type="ARBA" id="ARBA00022840"/>
    </source>
</evidence>
<evidence type="ECO:0000256" key="1">
    <source>
        <dbReference type="ARBA" id="ARBA00006526"/>
    </source>
</evidence>
<sequence>MSELLSAPLPALSVRQITKRFPGIVANNQVDFALWPGEVHVLLGENGAGKSTLVSMLAGLLQPDEGSIELEGQIRTINSPQRALDLGIGTVFQHSMMVPSLSVVDNFALGQRWWKRPPRAHFAAEIQRVSQQIGVNVNPYAEAGSLSLGEQQQAEIVRTLLRGSRVLILDEATAMLTPQNASELGQLMRRLVAQGLAVVFITHKLNEALDWGDRISVLRLGRKVGEITPDNLRALHREEATRQVVQLMFNLDPSLSSEVAGGVRHSSCQPTAKPVLEIHALEVSDKLVPVSRVELRIRPGEIVGVAGIDGNGQKQLAEAIAGQRPLSSGRIWLDGESIENCSIGERRRRGLRYVTDNRHGEGTVSTFPVATNLLLKQIGEAPFWRHGIEQSAEIARWSAARIREYDIRVPQTDTPIGKLSGGNIQKAVLARELGDTPRAVIFSKPTYGLDLQNIRSTRRRIRESAAAGSAVMLISTDLEEILELADRIAVMSQGQIVGIVDNDPAARSRVGELMSGVH</sequence>
<gene>
    <name evidence="5" type="ORF">J2125_003214</name>
</gene>
<accession>A0ABS4PBN5</accession>
<dbReference type="Pfam" id="PF00005">
    <property type="entry name" value="ABC_tran"/>
    <property type="match status" value="2"/>
</dbReference>
<dbReference type="PANTHER" id="PTHR43790:SF4">
    <property type="entry name" value="GUANOSINE IMPORT ATP-BINDING PROTEIN NUPO"/>
    <property type="match status" value="1"/>
</dbReference>
<dbReference type="EMBL" id="JAGGMQ010000001">
    <property type="protein sequence ID" value="MBP2170022.1"/>
    <property type="molecule type" value="Genomic_DNA"/>
</dbReference>
<dbReference type="InterPro" id="IPR003439">
    <property type="entry name" value="ABC_transporter-like_ATP-bd"/>
</dbReference>
<dbReference type="InterPro" id="IPR050107">
    <property type="entry name" value="ABC_carbohydrate_import_ATPase"/>
</dbReference>
<evidence type="ECO:0000313" key="6">
    <source>
        <dbReference type="Proteomes" id="UP001195624"/>
    </source>
</evidence>
<dbReference type="SUPFAM" id="SSF52540">
    <property type="entry name" value="P-loop containing nucleoside triphosphate hydrolases"/>
    <property type="match status" value="2"/>
</dbReference>
<comment type="caution">
    <text evidence="5">The sequence shown here is derived from an EMBL/GenBank/DDBJ whole genome shotgun (WGS) entry which is preliminary data.</text>
</comment>
<keyword evidence="6" id="KW-1185">Reference proteome</keyword>
<dbReference type="InterPro" id="IPR027417">
    <property type="entry name" value="P-loop_NTPase"/>
</dbReference>
<feature type="domain" description="ABC transporter" evidence="4">
    <location>
        <begin position="275"/>
        <end position="518"/>
    </location>
</feature>
<keyword evidence="5" id="KW-0762">Sugar transport</keyword>
<keyword evidence="2" id="KW-0547">Nucleotide-binding</keyword>
<dbReference type="GO" id="GO:0005524">
    <property type="term" value="F:ATP binding"/>
    <property type="evidence" value="ECO:0007669"/>
    <property type="project" value="UniProtKB-KW"/>
</dbReference>